<gene>
    <name evidence="1" type="ORF">HPB50_018616</name>
</gene>
<organism evidence="1 2">
    <name type="scientific">Hyalomma asiaticum</name>
    <name type="common">Tick</name>
    <dbReference type="NCBI Taxonomy" id="266040"/>
    <lineage>
        <taxon>Eukaryota</taxon>
        <taxon>Metazoa</taxon>
        <taxon>Ecdysozoa</taxon>
        <taxon>Arthropoda</taxon>
        <taxon>Chelicerata</taxon>
        <taxon>Arachnida</taxon>
        <taxon>Acari</taxon>
        <taxon>Parasitiformes</taxon>
        <taxon>Ixodida</taxon>
        <taxon>Ixodoidea</taxon>
        <taxon>Ixodidae</taxon>
        <taxon>Hyalomminae</taxon>
        <taxon>Hyalomma</taxon>
    </lineage>
</organism>
<evidence type="ECO:0000313" key="1">
    <source>
        <dbReference type="EMBL" id="KAH6933861.1"/>
    </source>
</evidence>
<name>A0ACB7SIS3_HYAAI</name>
<dbReference type="EMBL" id="CM023484">
    <property type="protein sequence ID" value="KAH6933861.1"/>
    <property type="molecule type" value="Genomic_DNA"/>
</dbReference>
<reference evidence="1" key="1">
    <citation type="submission" date="2020-05" db="EMBL/GenBank/DDBJ databases">
        <title>Large-scale comparative analyses of tick genomes elucidate their genetic diversity and vector capacities.</title>
        <authorList>
            <person name="Jia N."/>
            <person name="Wang J."/>
            <person name="Shi W."/>
            <person name="Du L."/>
            <person name="Sun Y."/>
            <person name="Zhan W."/>
            <person name="Jiang J."/>
            <person name="Wang Q."/>
            <person name="Zhang B."/>
            <person name="Ji P."/>
            <person name="Sakyi L.B."/>
            <person name="Cui X."/>
            <person name="Yuan T."/>
            <person name="Jiang B."/>
            <person name="Yang W."/>
            <person name="Lam T.T.-Y."/>
            <person name="Chang Q."/>
            <person name="Ding S."/>
            <person name="Wang X."/>
            <person name="Zhu J."/>
            <person name="Ruan X."/>
            <person name="Zhao L."/>
            <person name="Wei J."/>
            <person name="Que T."/>
            <person name="Du C."/>
            <person name="Cheng J."/>
            <person name="Dai P."/>
            <person name="Han X."/>
            <person name="Huang E."/>
            <person name="Gao Y."/>
            <person name="Liu J."/>
            <person name="Shao H."/>
            <person name="Ye R."/>
            <person name="Li L."/>
            <person name="Wei W."/>
            <person name="Wang X."/>
            <person name="Wang C."/>
            <person name="Yang T."/>
            <person name="Huo Q."/>
            <person name="Li W."/>
            <person name="Guo W."/>
            <person name="Chen H."/>
            <person name="Zhou L."/>
            <person name="Ni X."/>
            <person name="Tian J."/>
            <person name="Zhou Y."/>
            <person name="Sheng Y."/>
            <person name="Liu T."/>
            <person name="Pan Y."/>
            <person name="Xia L."/>
            <person name="Li J."/>
            <person name="Zhao F."/>
            <person name="Cao W."/>
        </authorList>
    </citation>
    <scope>NUCLEOTIDE SEQUENCE</scope>
    <source>
        <strain evidence="1">Hyas-2018</strain>
    </source>
</reference>
<evidence type="ECO:0000313" key="2">
    <source>
        <dbReference type="Proteomes" id="UP000821845"/>
    </source>
</evidence>
<comment type="caution">
    <text evidence="1">The sequence shown here is derived from an EMBL/GenBank/DDBJ whole genome shotgun (WGS) entry which is preliminary data.</text>
</comment>
<dbReference type="Proteomes" id="UP000821845">
    <property type="component" value="Chromosome 4"/>
</dbReference>
<protein>
    <submittedName>
        <fullName evidence="1">Uncharacterized protein</fullName>
    </submittedName>
</protein>
<keyword evidence="2" id="KW-1185">Reference proteome</keyword>
<sequence>MRLFYSCQDVRSRQHDALRPLTLVMRSLSLGEWPYELGERLPRARFVLHRLSVDYALPFFVSLRVEPDPRDPHVNLLTVDLAERMLHLGREAADDALLRAHAAYVRRSLALMGAHDMAAAAVAADVHEYEYALAELSNHQTLRELTEFSSDNIVTLDQLKKGPTLELLGSVVRQVYQRGGVAARFNEELLVWNVSSLRLLDKFLASENRRMLLNYLGWRVVALLGPATTVEMMNARHAFHMAKSGAEDQPQLLGFCFEQAAQMLPVAVGRMAYRAIGVADSAQVVRSLEVARFLGASA</sequence>
<proteinExistence type="predicted"/>
<accession>A0ACB7SIS3</accession>